<organism evidence="2 3">
    <name type="scientific">Alkalicoccus halolimnae</name>
    <dbReference type="NCBI Taxonomy" id="1667239"/>
    <lineage>
        <taxon>Bacteria</taxon>
        <taxon>Bacillati</taxon>
        <taxon>Bacillota</taxon>
        <taxon>Bacilli</taxon>
        <taxon>Bacillales</taxon>
        <taxon>Bacillaceae</taxon>
        <taxon>Alkalicoccus</taxon>
    </lineage>
</organism>
<dbReference type="InterPro" id="IPR009061">
    <property type="entry name" value="DNA-bd_dom_put_sf"/>
</dbReference>
<dbReference type="Gene3D" id="1.10.1660.10">
    <property type="match status" value="1"/>
</dbReference>
<gene>
    <name evidence="2" type="ORF">FTX54_003210</name>
</gene>
<dbReference type="Proteomes" id="UP000321816">
    <property type="component" value="Chromosome"/>
</dbReference>
<dbReference type="PANTHER" id="PTHR40056:SF1">
    <property type="entry name" value="DUF1836 DOMAIN-CONTAINING PROTEIN"/>
    <property type="match status" value="1"/>
</dbReference>
<dbReference type="Pfam" id="PF08876">
    <property type="entry name" value="DUF1836"/>
    <property type="match status" value="1"/>
</dbReference>
<dbReference type="OrthoDB" id="3191472at2"/>
<dbReference type="InterPro" id="IPR014975">
    <property type="entry name" value="DUF1836"/>
</dbReference>
<evidence type="ECO:0000256" key="1">
    <source>
        <dbReference type="SAM" id="Coils"/>
    </source>
</evidence>
<name>A0A5C7F9P1_9BACI</name>
<dbReference type="AlphaFoldDB" id="A0A5C7F9P1"/>
<reference evidence="2 3" key="1">
    <citation type="submission" date="2024-01" db="EMBL/GenBank/DDBJ databases">
        <title>Complete Genome Sequence of Alkalicoccus halolimnae BZ-SZ-XJ29T, a Moderately Halophilic Bacterium Isolated from a Salt Lake.</title>
        <authorList>
            <person name="Zhao B."/>
        </authorList>
    </citation>
    <scope>NUCLEOTIDE SEQUENCE [LARGE SCALE GENOMIC DNA]</scope>
    <source>
        <strain evidence="2 3">BZ-SZ-XJ29</strain>
    </source>
</reference>
<accession>A0A5C7F9P1</accession>
<dbReference type="PANTHER" id="PTHR40056">
    <property type="entry name" value="HYPOTHETICAL CYTOSOLIC PROTEIN"/>
    <property type="match status" value="1"/>
</dbReference>
<dbReference type="KEGG" id="ahal:FTX54_003210"/>
<keyword evidence="3" id="KW-1185">Reference proteome</keyword>
<sequence length="184" mass="21629">MALDDTLKDLKLDRHVQVEQLPDLDLYMDQVIQLFELTFKELKREEKEKIMTKTMINNYAKSGLLFPSKNKRYTKDHVMVISLIYEMKGALSLKDIKQTLDQADLTDPENLESVRTLYRDYISIAEQNTEATKTRMKDQADRLEHELEAHINDPYVKQVLLILSFIHQSNLYRRAAEKLIDTLP</sequence>
<protein>
    <submittedName>
        <fullName evidence="2">DUF1836 domain-containing protein</fullName>
    </submittedName>
</protein>
<proteinExistence type="predicted"/>
<feature type="coiled-coil region" evidence="1">
    <location>
        <begin position="126"/>
        <end position="153"/>
    </location>
</feature>
<dbReference type="SUPFAM" id="SSF46955">
    <property type="entry name" value="Putative DNA-binding domain"/>
    <property type="match status" value="1"/>
</dbReference>
<dbReference type="RefSeq" id="WP_147805078.1">
    <property type="nucleotide sequence ID" value="NZ_CP144914.1"/>
</dbReference>
<keyword evidence="1" id="KW-0175">Coiled coil</keyword>
<evidence type="ECO:0000313" key="3">
    <source>
        <dbReference type="Proteomes" id="UP000321816"/>
    </source>
</evidence>
<dbReference type="EMBL" id="CP144914">
    <property type="protein sequence ID" value="WWD80591.1"/>
    <property type="molecule type" value="Genomic_DNA"/>
</dbReference>
<evidence type="ECO:0000313" key="2">
    <source>
        <dbReference type="EMBL" id="WWD80591.1"/>
    </source>
</evidence>